<accession>A0ABR5Y8P4</accession>
<proteinExistence type="predicted"/>
<keyword evidence="2" id="KW-1185">Reference proteome</keyword>
<protein>
    <submittedName>
        <fullName evidence="1">Uncharacterized protein</fullName>
    </submittedName>
</protein>
<reference evidence="2" key="1">
    <citation type="submission" date="2016-01" db="EMBL/GenBank/DDBJ databases">
        <title>Draft genome of Chromobacterium sp. F49.</title>
        <authorList>
            <person name="Hong K.W."/>
        </authorList>
    </citation>
    <scope>NUCLEOTIDE SEQUENCE [LARGE SCALE GENOMIC DNA]</scope>
    <source>
        <strain evidence="2">CN3</strain>
    </source>
</reference>
<gene>
    <name evidence="1" type="ORF">AVT10_06010</name>
</gene>
<evidence type="ECO:0000313" key="2">
    <source>
        <dbReference type="Proteomes" id="UP000076609"/>
    </source>
</evidence>
<dbReference type="Proteomes" id="UP000076609">
    <property type="component" value="Unassembled WGS sequence"/>
</dbReference>
<sequence>MNAFRVQTYVDDTRDRLQTDRANAIRKLEKPLAEALGHIVTIELAEEMIAEVDAAERRRWKQQDAAERQEADSAEYGPLIAALNKCGVVRGNYTVLTAVEVEAIARYIRRKVDQRLDALPPIRTAADMRGHGGKRHPFWNPFRMPVRDKAS</sequence>
<dbReference type="EMBL" id="LQQO01000045">
    <property type="protein sequence ID" value="KZE10904.1"/>
    <property type="molecule type" value="Genomic_DNA"/>
</dbReference>
<comment type="caution">
    <text evidence="1">The sequence shown here is derived from an EMBL/GenBank/DDBJ whole genome shotgun (WGS) entry which is preliminary data.</text>
</comment>
<organism evidence="1 2">
    <name type="scientific">Sphingomonas hankookensis</name>
    <dbReference type="NCBI Taxonomy" id="563996"/>
    <lineage>
        <taxon>Bacteria</taxon>
        <taxon>Pseudomonadati</taxon>
        <taxon>Pseudomonadota</taxon>
        <taxon>Alphaproteobacteria</taxon>
        <taxon>Sphingomonadales</taxon>
        <taxon>Sphingomonadaceae</taxon>
        <taxon>Sphingomonas</taxon>
    </lineage>
</organism>
<evidence type="ECO:0000313" key="1">
    <source>
        <dbReference type="EMBL" id="KZE10904.1"/>
    </source>
</evidence>
<name>A0ABR5Y8P4_9SPHN</name>